<protein>
    <submittedName>
        <fullName evidence="1">Uncharacterized protein</fullName>
    </submittedName>
</protein>
<reference evidence="1 2" key="1">
    <citation type="submission" date="2024-05" db="EMBL/GenBank/DDBJ databases">
        <title>Genetic variation in Jamaican populations of the coffee berry borer (Hypothenemus hampei).</title>
        <authorList>
            <person name="Errbii M."/>
            <person name="Myrie A."/>
        </authorList>
    </citation>
    <scope>NUCLEOTIDE SEQUENCE [LARGE SCALE GENOMIC DNA]</scope>
    <source>
        <strain evidence="1">JA-Hopewell-2020-01-JO</strain>
        <tissue evidence="1">Whole body</tissue>
    </source>
</reference>
<gene>
    <name evidence="1" type="ORF">ABEB36_013771</name>
</gene>
<organism evidence="1 2">
    <name type="scientific">Hypothenemus hampei</name>
    <name type="common">Coffee berry borer</name>
    <dbReference type="NCBI Taxonomy" id="57062"/>
    <lineage>
        <taxon>Eukaryota</taxon>
        <taxon>Metazoa</taxon>
        <taxon>Ecdysozoa</taxon>
        <taxon>Arthropoda</taxon>
        <taxon>Hexapoda</taxon>
        <taxon>Insecta</taxon>
        <taxon>Pterygota</taxon>
        <taxon>Neoptera</taxon>
        <taxon>Endopterygota</taxon>
        <taxon>Coleoptera</taxon>
        <taxon>Polyphaga</taxon>
        <taxon>Cucujiformia</taxon>
        <taxon>Curculionidae</taxon>
        <taxon>Scolytinae</taxon>
        <taxon>Hypothenemus</taxon>
    </lineage>
</organism>
<dbReference type="EMBL" id="JBDJPC010000011">
    <property type="protein sequence ID" value="KAL1489839.1"/>
    <property type="molecule type" value="Genomic_DNA"/>
</dbReference>
<dbReference type="AlphaFoldDB" id="A0ABD1E5E8"/>
<evidence type="ECO:0000313" key="1">
    <source>
        <dbReference type="EMBL" id="KAL1489839.1"/>
    </source>
</evidence>
<comment type="caution">
    <text evidence="1">The sequence shown here is derived from an EMBL/GenBank/DDBJ whole genome shotgun (WGS) entry which is preliminary data.</text>
</comment>
<keyword evidence="2" id="KW-1185">Reference proteome</keyword>
<evidence type="ECO:0000313" key="2">
    <source>
        <dbReference type="Proteomes" id="UP001566132"/>
    </source>
</evidence>
<proteinExistence type="predicted"/>
<accession>A0ABD1E5E8</accession>
<sequence length="373" mass="43332">MKQIVYSTPINTIEELRGRVENGARIIRNDRETLLRMEENFQHCIQLWALHAFALCLLQPLDKCCFGPLKLKWNKMLAEWQRTNQRKLTKSEFADMICVLWNEGITETIIKKSFESTGIFPCCREKYPKDRLNELKLLKYNEGTKNIYPRDIYDLGREDGDDVNEDIEVQNIGQELDDVPTTSSMSTSFENIFLQKINKTKAPVKQRRKIDATCAVLTKLAQQRKKTNSKNTKMTVVFSSSESKDERIIYKDESDKENLTVERFIGEENLDGSFDVININDINVGDYILVKFCTKKKLLHYVALVENIEQDEYDVSYLRRKGDKFIFPSIAEKYSVPKEDVIMKLSAPTFHGGTARISQQLVFAIEFQKFNLN</sequence>
<name>A0ABD1E5E8_HYPHA</name>
<dbReference type="Proteomes" id="UP001566132">
    <property type="component" value="Unassembled WGS sequence"/>
</dbReference>